<evidence type="ECO:0000313" key="6">
    <source>
        <dbReference type="Proteomes" id="UP000263377"/>
    </source>
</evidence>
<evidence type="ECO:0000256" key="1">
    <source>
        <dbReference type="SAM" id="MobiDB-lite"/>
    </source>
</evidence>
<dbReference type="Pfam" id="PF01609">
    <property type="entry name" value="DDE_Tnp_1"/>
    <property type="match status" value="1"/>
</dbReference>
<evidence type="ECO:0000313" key="4">
    <source>
        <dbReference type="EMBL" id="RGD57434.1"/>
    </source>
</evidence>
<dbReference type="GO" id="GO:0003677">
    <property type="term" value="F:DNA binding"/>
    <property type="evidence" value="ECO:0007669"/>
    <property type="project" value="InterPro"/>
</dbReference>
<protein>
    <submittedName>
        <fullName evidence="4">IS5 family transposase</fullName>
    </submittedName>
</protein>
<dbReference type="InterPro" id="IPR002559">
    <property type="entry name" value="Transposase_11"/>
</dbReference>
<dbReference type="GO" id="GO:0004803">
    <property type="term" value="F:transposase activity"/>
    <property type="evidence" value="ECO:0007669"/>
    <property type="project" value="InterPro"/>
</dbReference>
<dbReference type="PANTHER" id="PTHR30007:SF1">
    <property type="entry name" value="BLR1914 PROTEIN"/>
    <property type="match status" value="1"/>
</dbReference>
<dbReference type="GO" id="GO:0006313">
    <property type="term" value="P:DNA transposition"/>
    <property type="evidence" value="ECO:0007669"/>
    <property type="project" value="InterPro"/>
</dbReference>
<dbReference type="EMBL" id="QVIG01000001">
    <property type="protein sequence ID" value="RGD57598.1"/>
    <property type="molecule type" value="Genomic_DNA"/>
</dbReference>
<feature type="domain" description="Insertion element IS402-like" evidence="3">
    <location>
        <begin position="6"/>
        <end position="76"/>
    </location>
</feature>
<dbReference type="InterPro" id="IPR025161">
    <property type="entry name" value="IS402-like_dom"/>
</dbReference>
<feature type="region of interest" description="Disordered" evidence="1">
    <location>
        <begin position="125"/>
        <end position="149"/>
    </location>
</feature>
<dbReference type="EMBL" id="QVIG01000001">
    <property type="protein sequence ID" value="RGD57434.1"/>
    <property type="molecule type" value="Genomic_DNA"/>
</dbReference>
<organism evidence="4 6">
    <name type="scientific">Kitasatospora xanthocidica</name>
    <dbReference type="NCBI Taxonomy" id="83382"/>
    <lineage>
        <taxon>Bacteria</taxon>
        <taxon>Bacillati</taxon>
        <taxon>Actinomycetota</taxon>
        <taxon>Actinomycetes</taxon>
        <taxon>Kitasatosporales</taxon>
        <taxon>Streptomycetaceae</taxon>
        <taxon>Kitasatospora</taxon>
    </lineage>
</organism>
<dbReference type="Proteomes" id="UP000263377">
    <property type="component" value="Unassembled WGS sequence"/>
</dbReference>
<dbReference type="Pfam" id="PF13340">
    <property type="entry name" value="DUF4096"/>
    <property type="match status" value="1"/>
</dbReference>
<reference evidence="4 6" key="1">
    <citation type="submission" date="2018-08" db="EMBL/GenBank/DDBJ databases">
        <title>Diversity &amp; Physiological Properties of Lignin-Decomposing Actinobacteria from Soil.</title>
        <authorList>
            <person name="Roh S.G."/>
            <person name="Kim S.B."/>
        </authorList>
    </citation>
    <scope>NUCLEOTIDE SEQUENCE [LARGE SCALE GENOMIC DNA]</scope>
    <source>
        <strain evidence="4 6">MMS17-GH009</strain>
    </source>
</reference>
<dbReference type="PANTHER" id="PTHR30007">
    <property type="entry name" value="PHP DOMAIN PROTEIN"/>
    <property type="match status" value="1"/>
</dbReference>
<name>A0A372ZPE8_9ACTN</name>
<dbReference type="AlphaFoldDB" id="A0A372ZPE8"/>
<sequence length="326" mass="37074">MTRRQLTDEQWSLIEPYLPIGRFGPYPERLRDQFEGVIWRFRSSAQWREMPEEFGPWSTVFGRFRVWRDAGVFSALLEGLIAAAAREGKADLSLVSVDSTTVRAHHDAAGMLVDDDVMQALEEAAREQETARQKGGGPPEQNGQDERRRIRRRRELRLKQAKLGRSRGGLTSKVHLASDRRCRPLALVLTAGQAGDSPQFVPVLDKVRVRLPVGRPRTRPGAVAADKAYSSRANRTYLRKRGIKAVIPEKKDQAASRKRKGSRGGRPVDHDTDLYKERNTVERLINRLKAWRGIATRFDKKPESYLAGLHLRASMIWIDDLVRPPN</sequence>
<accession>A0A372ZPE8</accession>
<keyword evidence="6" id="KW-1185">Reference proteome</keyword>
<evidence type="ECO:0000259" key="3">
    <source>
        <dbReference type="Pfam" id="PF13340"/>
    </source>
</evidence>
<evidence type="ECO:0000313" key="5">
    <source>
        <dbReference type="EMBL" id="RGD57598.1"/>
    </source>
</evidence>
<comment type="caution">
    <text evidence="4">The sequence shown here is derived from an EMBL/GenBank/DDBJ whole genome shotgun (WGS) entry which is preliminary data.</text>
</comment>
<dbReference type="NCBIfam" id="NF033580">
    <property type="entry name" value="transpos_IS5_3"/>
    <property type="match status" value="1"/>
</dbReference>
<gene>
    <name evidence="4" type="ORF">DR950_06165</name>
    <name evidence="5" type="ORF">DR950_07170</name>
</gene>
<feature type="domain" description="Transposase IS4-like" evidence="2">
    <location>
        <begin position="92"/>
        <end position="300"/>
    </location>
</feature>
<proteinExistence type="predicted"/>
<evidence type="ECO:0000259" key="2">
    <source>
        <dbReference type="Pfam" id="PF01609"/>
    </source>
</evidence>
<feature type="region of interest" description="Disordered" evidence="1">
    <location>
        <begin position="248"/>
        <end position="273"/>
    </location>
</feature>